<comment type="caution">
    <text evidence="1">The sequence shown here is derived from an EMBL/GenBank/DDBJ whole genome shotgun (WGS) entry which is preliminary data.</text>
</comment>
<reference evidence="1 2" key="1">
    <citation type="submission" date="2024-05" db="EMBL/GenBank/DDBJ databases">
        <authorList>
            <person name="Wallberg A."/>
        </authorList>
    </citation>
    <scope>NUCLEOTIDE SEQUENCE [LARGE SCALE GENOMIC DNA]</scope>
</reference>
<dbReference type="AlphaFoldDB" id="A0AAV2Q994"/>
<evidence type="ECO:0000313" key="2">
    <source>
        <dbReference type="Proteomes" id="UP001497623"/>
    </source>
</evidence>
<dbReference type="Proteomes" id="UP001497623">
    <property type="component" value="Unassembled WGS sequence"/>
</dbReference>
<keyword evidence="2" id="KW-1185">Reference proteome</keyword>
<dbReference type="EMBL" id="CAXKWB010004410">
    <property type="protein sequence ID" value="CAL4073722.1"/>
    <property type="molecule type" value="Genomic_DNA"/>
</dbReference>
<organism evidence="1 2">
    <name type="scientific">Meganyctiphanes norvegica</name>
    <name type="common">Northern krill</name>
    <name type="synonym">Thysanopoda norvegica</name>
    <dbReference type="NCBI Taxonomy" id="48144"/>
    <lineage>
        <taxon>Eukaryota</taxon>
        <taxon>Metazoa</taxon>
        <taxon>Ecdysozoa</taxon>
        <taxon>Arthropoda</taxon>
        <taxon>Crustacea</taxon>
        <taxon>Multicrustacea</taxon>
        <taxon>Malacostraca</taxon>
        <taxon>Eumalacostraca</taxon>
        <taxon>Eucarida</taxon>
        <taxon>Euphausiacea</taxon>
        <taxon>Euphausiidae</taxon>
        <taxon>Meganyctiphanes</taxon>
    </lineage>
</organism>
<proteinExistence type="predicted"/>
<protein>
    <submittedName>
        <fullName evidence="1">Uncharacterized protein</fullName>
    </submittedName>
</protein>
<accession>A0AAV2Q994</accession>
<name>A0AAV2Q994_MEGNR</name>
<gene>
    <name evidence="1" type="ORF">MNOR_LOCUS9209</name>
</gene>
<evidence type="ECO:0000313" key="1">
    <source>
        <dbReference type="EMBL" id="CAL4073722.1"/>
    </source>
</evidence>
<sequence>MHFSFFIIGQQIRKCEGKIPKFKTQNFSIWGFYCRMSRGLGEGWGRGVGGGEGWGGVTVPYQTPSTLWVVVPQSLKHLLPLRVTVVVSLHIHVKHLLPLWVTGVVSNSRTQKYLPTWWLSLVVCGQESRKQLPTWWLSVVMGGQENRKRESKTVTGSSYPRQLPPPSLVHIIF</sequence>